<name>A0A1H2G9Y7_9GAMM</name>
<dbReference type="Proteomes" id="UP000243924">
    <property type="component" value="Chromosome I"/>
</dbReference>
<feature type="transmembrane region" description="Helical" evidence="1">
    <location>
        <begin position="73"/>
        <end position="92"/>
    </location>
</feature>
<keyword evidence="1" id="KW-0812">Transmembrane</keyword>
<gene>
    <name evidence="2" type="ORF">SAMN05216210_2145</name>
</gene>
<keyword evidence="3" id="KW-1185">Reference proteome</keyword>
<keyword evidence="1" id="KW-0472">Membrane</keyword>
<evidence type="ECO:0000256" key="1">
    <source>
        <dbReference type="SAM" id="Phobius"/>
    </source>
</evidence>
<dbReference type="RefSeq" id="WP_157719182.1">
    <property type="nucleotide sequence ID" value="NZ_LT629787.1"/>
</dbReference>
<evidence type="ECO:0000313" key="3">
    <source>
        <dbReference type="Proteomes" id="UP000243924"/>
    </source>
</evidence>
<protein>
    <submittedName>
        <fullName evidence="2">Uncharacterized protein</fullName>
    </submittedName>
</protein>
<keyword evidence="1" id="KW-1133">Transmembrane helix</keyword>
<feature type="transmembrane region" description="Helical" evidence="1">
    <location>
        <begin position="12"/>
        <end position="37"/>
    </location>
</feature>
<evidence type="ECO:0000313" key="2">
    <source>
        <dbReference type="EMBL" id="SDU16329.1"/>
    </source>
</evidence>
<organism evidence="2 3">
    <name type="scientific">Halopseudomonas salegens</name>
    <dbReference type="NCBI Taxonomy" id="1434072"/>
    <lineage>
        <taxon>Bacteria</taxon>
        <taxon>Pseudomonadati</taxon>
        <taxon>Pseudomonadota</taxon>
        <taxon>Gammaproteobacteria</taxon>
        <taxon>Pseudomonadales</taxon>
        <taxon>Pseudomonadaceae</taxon>
        <taxon>Halopseudomonas</taxon>
    </lineage>
</organism>
<sequence>MKLIINLIPVCLLWIVFWLTIGADHLALIPPLALFYLLSSIEFLWIPLFISGFSSIALILLIRHIKLHLAIKYFIASSTFIVLFLFSGEALLESRISHLLPEPKPECIIRESFIDALINLEGFYGHTAFAHDGHIFRWSYTQNDFYKSPTLLRNFPCTPEHEEYWANIKKSW</sequence>
<dbReference type="AlphaFoldDB" id="A0A1H2G9Y7"/>
<feature type="transmembrane region" description="Helical" evidence="1">
    <location>
        <begin position="43"/>
        <end position="61"/>
    </location>
</feature>
<proteinExistence type="predicted"/>
<dbReference type="EMBL" id="LT629787">
    <property type="protein sequence ID" value="SDU16329.1"/>
    <property type="molecule type" value="Genomic_DNA"/>
</dbReference>
<reference evidence="3" key="1">
    <citation type="submission" date="2016-10" db="EMBL/GenBank/DDBJ databases">
        <authorList>
            <person name="Varghese N."/>
            <person name="Submissions S."/>
        </authorList>
    </citation>
    <scope>NUCLEOTIDE SEQUENCE [LARGE SCALE GENOMIC DNA]</scope>
    <source>
        <strain evidence="3">CECT 8338</strain>
    </source>
</reference>
<accession>A0A1H2G9Y7</accession>